<name>A0A267A8N7_PSEFR</name>
<dbReference type="InterPro" id="IPR000847">
    <property type="entry name" value="LysR_HTH_N"/>
</dbReference>
<keyword evidence="3" id="KW-0238">DNA-binding</keyword>
<sequence>MDTRYLRSLVAVVDCGSIAKAARLENLTSAAVSQRIVALERQLGMALLVRVGHEAKPSLACMDLLPRARAIVNEVALLAGDADTRGLTGPLRIGAISTALTGLLPQALRSMTRSTPQLKPVIVPGTSRSLYQALEANELDAALVVAPPFALSKTFDAVLLRKEPLLFISNGHSAQSINARLQHCPYIQYDPDAWGGRHAVQYLHDHGLTPAALLDLDALETIALLAAQGLGVSLVPCWSGIERWTGSCVLEPAGDERYVREIVLLSHARGPRLRMIEVLRQALLEDIGSNL</sequence>
<evidence type="ECO:0000256" key="1">
    <source>
        <dbReference type="ARBA" id="ARBA00009437"/>
    </source>
</evidence>
<evidence type="ECO:0000256" key="3">
    <source>
        <dbReference type="ARBA" id="ARBA00023125"/>
    </source>
</evidence>
<dbReference type="AlphaFoldDB" id="A0A267A8N7"/>
<dbReference type="InterPro" id="IPR036390">
    <property type="entry name" value="WH_DNA-bd_sf"/>
</dbReference>
<dbReference type="RefSeq" id="WP_095037417.1">
    <property type="nucleotide sequence ID" value="NZ_NQKQ01000018.1"/>
</dbReference>
<evidence type="ECO:0000313" key="7">
    <source>
        <dbReference type="Proteomes" id="UP000215861"/>
    </source>
</evidence>
<dbReference type="Pfam" id="PF00126">
    <property type="entry name" value="HTH_1"/>
    <property type="match status" value="1"/>
</dbReference>
<comment type="caution">
    <text evidence="6">The sequence shown here is derived from an EMBL/GenBank/DDBJ whole genome shotgun (WGS) entry which is preliminary data.</text>
</comment>
<dbReference type="InterPro" id="IPR005119">
    <property type="entry name" value="LysR_subst-bd"/>
</dbReference>
<dbReference type="InterPro" id="IPR036388">
    <property type="entry name" value="WH-like_DNA-bd_sf"/>
</dbReference>
<dbReference type="Gene3D" id="3.40.190.10">
    <property type="entry name" value="Periplasmic binding protein-like II"/>
    <property type="match status" value="2"/>
</dbReference>
<dbReference type="OrthoDB" id="6654833at2"/>
<gene>
    <name evidence="6" type="ORF">CJU81_15965</name>
</gene>
<dbReference type="PANTHER" id="PTHR30126:SF94">
    <property type="entry name" value="LYSR FAMILY TRANSCRIPTIONAL REGULATOR"/>
    <property type="match status" value="1"/>
</dbReference>
<comment type="similarity">
    <text evidence="1">Belongs to the LysR transcriptional regulatory family.</text>
</comment>
<keyword evidence="2" id="KW-0805">Transcription regulation</keyword>
<evidence type="ECO:0000256" key="2">
    <source>
        <dbReference type="ARBA" id="ARBA00023015"/>
    </source>
</evidence>
<dbReference type="Pfam" id="PF03466">
    <property type="entry name" value="LysR_substrate"/>
    <property type="match status" value="1"/>
</dbReference>
<dbReference type="Gene3D" id="1.10.10.10">
    <property type="entry name" value="Winged helix-like DNA-binding domain superfamily/Winged helix DNA-binding domain"/>
    <property type="match status" value="1"/>
</dbReference>
<evidence type="ECO:0000313" key="6">
    <source>
        <dbReference type="EMBL" id="PAA08995.1"/>
    </source>
</evidence>
<evidence type="ECO:0000256" key="4">
    <source>
        <dbReference type="ARBA" id="ARBA00023163"/>
    </source>
</evidence>
<dbReference type="PANTHER" id="PTHR30126">
    <property type="entry name" value="HTH-TYPE TRANSCRIPTIONAL REGULATOR"/>
    <property type="match status" value="1"/>
</dbReference>
<evidence type="ECO:0000259" key="5">
    <source>
        <dbReference type="PROSITE" id="PS50931"/>
    </source>
</evidence>
<organism evidence="6 7">
    <name type="scientific">Pseudomonas fragi</name>
    <dbReference type="NCBI Taxonomy" id="296"/>
    <lineage>
        <taxon>Bacteria</taxon>
        <taxon>Pseudomonadati</taxon>
        <taxon>Pseudomonadota</taxon>
        <taxon>Gammaproteobacteria</taxon>
        <taxon>Pseudomonadales</taxon>
        <taxon>Pseudomonadaceae</taxon>
        <taxon>Pseudomonas</taxon>
    </lineage>
</organism>
<accession>A0A267A8N7</accession>
<dbReference type="PROSITE" id="PS50931">
    <property type="entry name" value="HTH_LYSR"/>
    <property type="match status" value="1"/>
</dbReference>
<protein>
    <submittedName>
        <fullName evidence="6">LysR family transcriptional regulator</fullName>
    </submittedName>
</protein>
<feature type="domain" description="HTH lysR-type" evidence="5">
    <location>
        <begin position="1"/>
        <end position="58"/>
    </location>
</feature>
<keyword evidence="4" id="KW-0804">Transcription</keyword>
<dbReference type="SUPFAM" id="SSF53850">
    <property type="entry name" value="Periplasmic binding protein-like II"/>
    <property type="match status" value="1"/>
</dbReference>
<reference evidence="6 7" key="1">
    <citation type="submission" date="2017-08" db="EMBL/GenBank/DDBJ databases">
        <title>Genomic and metabolic characterisation of spoilage-associated Pseudomonas species.</title>
        <authorList>
            <person name="Stanborough T."/>
            <person name="Fegan N."/>
            <person name="Powell S.M."/>
            <person name="Singh T."/>
            <person name="Tamplin M.L."/>
            <person name="Chandry P.S."/>
        </authorList>
    </citation>
    <scope>NUCLEOTIDE SEQUENCE [LARGE SCALE GENOMIC DNA]</scope>
    <source>
        <strain evidence="6 7">F1801</strain>
    </source>
</reference>
<proteinExistence type="inferred from homology"/>
<dbReference type="GO" id="GO:0003700">
    <property type="term" value="F:DNA-binding transcription factor activity"/>
    <property type="evidence" value="ECO:0007669"/>
    <property type="project" value="InterPro"/>
</dbReference>
<dbReference type="GO" id="GO:0000976">
    <property type="term" value="F:transcription cis-regulatory region binding"/>
    <property type="evidence" value="ECO:0007669"/>
    <property type="project" value="TreeGrafter"/>
</dbReference>
<dbReference type="SUPFAM" id="SSF46785">
    <property type="entry name" value="Winged helix' DNA-binding domain"/>
    <property type="match status" value="1"/>
</dbReference>
<dbReference type="EMBL" id="NQKQ01000018">
    <property type="protein sequence ID" value="PAA08995.1"/>
    <property type="molecule type" value="Genomic_DNA"/>
</dbReference>
<dbReference type="Proteomes" id="UP000215861">
    <property type="component" value="Unassembled WGS sequence"/>
</dbReference>